<sequence>MDDEVKNLLKKNLEVGEESLRVLRKLYHDVWWRSFFGFAKWVIIVVLFVVGFLQLQPLIGPFLDNYQNILKLFEQVNTPLKNK</sequence>
<keyword evidence="1" id="KW-0472">Membrane</keyword>
<keyword evidence="1" id="KW-0812">Transmembrane</keyword>
<evidence type="ECO:0000313" key="3">
    <source>
        <dbReference type="Proteomes" id="UP000033977"/>
    </source>
</evidence>
<protein>
    <submittedName>
        <fullName evidence="2">Uncharacterized protein</fullName>
    </submittedName>
</protein>
<evidence type="ECO:0000256" key="1">
    <source>
        <dbReference type="SAM" id="Phobius"/>
    </source>
</evidence>
<organism evidence="2 3">
    <name type="scientific">Candidatus Giovannonibacteria bacterium GW2011_GWB1_44_23</name>
    <dbReference type="NCBI Taxonomy" id="1618652"/>
    <lineage>
        <taxon>Bacteria</taxon>
        <taxon>Candidatus Giovannoniibacteriota</taxon>
    </lineage>
</organism>
<dbReference type="Proteomes" id="UP000033977">
    <property type="component" value="Unassembled WGS sequence"/>
</dbReference>
<gene>
    <name evidence="2" type="ORF">UW49_C0002G0014</name>
</gene>
<reference evidence="2 3" key="1">
    <citation type="journal article" date="2015" name="Nature">
        <title>rRNA introns, odd ribosomes, and small enigmatic genomes across a large radiation of phyla.</title>
        <authorList>
            <person name="Brown C.T."/>
            <person name="Hug L.A."/>
            <person name="Thomas B.C."/>
            <person name="Sharon I."/>
            <person name="Castelle C.J."/>
            <person name="Singh A."/>
            <person name="Wilkins M.J."/>
            <person name="Williams K.H."/>
            <person name="Banfield J.F."/>
        </authorList>
    </citation>
    <scope>NUCLEOTIDE SEQUENCE [LARGE SCALE GENOMIC DNA]</scope>
</reference>
<name>A0A0G1IFQ7_9BACT</name>
<evidence type="ECO:0000313" key="2">
    <source>
        <dbReference type="EMBL" id="KKT57618.1"/>
    </source>
</evidence>
<dbReference type="EMBL" id="LCIN01000002">
    <property type="protein sequence ID" value="KKT57618.1"/>
    <property type="molecule type" value="Genomic_DNA"/>
</dbReference>
<feature type="transmembrane region" description="Helical" evidence="1">
    <location>
        <begin position="30"/>
        <end position="53"/>
    </location>
</feature>
<accession>A0A0G1IFQ7</accession>
<dbReference type="AlphaFoldDB" id="A0A0G1IFQ7"/>
<proteinExistence type="predicted"/>
<keyword evidence="1" id="KW-1133">Transmembrane helix</keyword>
<comment type="caution">
    <text evidence="2">The sequence shown here is derived from an EMBL/GenBank/DDBJ whole genome shotgun (WGS) entry which is preliminary data.</text>
</comment>